<keyword evidence="2" id="KW-1185">Reference proteome</keyword>
<gene>
    <name evidence="1" type="ORF">SAMN05192574_104241</name>
</gene>
<protein>
    <submittedName>
        <fullName evidence="1">Uncharacterized protein</fullName>
    </submittedName>
</protein>
<evidence type="ECO:0000313" key="1">
    <source>
        <dbReference type="EMBL" id="SEN81693.1"/>
    </source>
</evidence>
<dbReference type="RefSeq" id="WP_091211338.1">
    <property type="nucleotide sequence ID" value="NZ_FOCL01000004.1"/>
</dbReference>
<dbReference type="EMBL" id="FOCL01000004">
    <property type="protein sequence ID" value="SEN81693.1"/>
    <property type="molecule type" value="Genomic_DNA"/>
</dbReference>
<proteinExistence type="predicted"/>
<sequence>MSVSIGNLALDPQQIHAGTTSVNLTYEGFVTKASDNDVDLTFSICPNDTNIFIVDDKGKNVKSISYSQTFKVGAPPGDLSKSIKFIVLNAPAQPVICVVELVATTANGTDSDKASGNISYS</sequence>
<dbReference type="STRING" id="551995.SAMN05192574_104241"/>
<organism evidence="1 2">
    <name type="scientific">Mucilaginibacter gossypiicola</name>
    <dbReference type="NCBI Taxonomy" id="551995"/>
    <lineage>
        <taxon>Bacteria</taxon>
        <taxon>Pseudomonadati</taxon>
        <taxon>Bacteroidota</taxon>
        <taxon>Sphingobacteriia</taxon>
        <taxon>Sphingobacteriales</taxon>
        <taxon>Sphingobacteriaceae</taxon>
        <taxon>Mucilaginibacter</taxon>
    </lineage>
</organism>
<accession>A0A1H8JLQ4</accession>
<dbReference type="Proteomes" id="UP000198942">
    <property type="component" value="Unassembled WGS sequence"/>
</dbReference>
<name>A0A1H8JLQ4_9SPHI</name>
<evidence type="ECO:0000313" key="2">
    <source>
        <dbReference type="Proteomes" id="UP000198942"/>
    </source>
</evidence>
<reference evidence="2" key="1">
    <citation type="submission" date="2016-10" db="EMBL/GenBank/DDBJ databases">
        <authorList>
            <person name="Varghese N."/>
            <person name="Submissions S."/>
        </authorList>
    </citation>
    <scope>NUCLEOTIDE SEQUENCE [LARGE SCALE GENOMIC DNA]</scope>
    <source>
        <strain evidence="2">Gh-48</strain>
    </source>
</reference>
<dbReference type="AlphaFoldDB" id="A0A1H8JLQ4"/>